<dbReference type="Proteomes" id="UP000257076">
    <property type="component" value="Unassembled WGS sequence"/>
</dbReference>
<proteinExistence type="predicted"/>
<accession>A0A3E0AUU2</accession>
<reference evidence="2 3" key="1">
    <citation type="submission" date="2018-08" db="EMBL/GenBank/DDBJ databases">
        <title>Genomic Encyclopedia of Type Strains, Phase IV (KMG-IV): sequencing the most valuable type-strain genomes for metagenomic binning, comparative biology and taxonomic classification.</title>
        <authorList>
            <person name="Goeker M."/>
        </authorList>
    </citation>
    <scope>NUCLEOTIDE SEQUENCE [LARGE SCALE GENOMIC DNA]</scope>
    <source>
        <strain evidence="2 3">DSM 17274</strain>
    </source>
</reference>
<dbReference type="SUPFAM" id="SSF51182">
    <property type="entry name" value="RmlC-like cupins"/>
    <property type="match status" value="1"/>
</dbReference>
<comment type="caution">
    <text evidence="2">The sequence shown here is derived from an EMBL/GenBank/DDBJ whole genome shotgun (WGS) entry which is preliminary data.</text>
</comment>
<feature type="domain" description="Cupin type-2" evidence="1">
    <location>
        <begin position="33"/>
        <end position="96"/>
    </location>
</feature>
<dbReference type="RefSeq" id="WP_162842329.1">
    <property type="nucleotide sequence ID" value="NZ_QUMW01000013.1"/>
</dbReference>
<protein>
    <submittedName>
        <fullName evidence="2">Cupin domain</fullName>
    </submittedName>
</protein>
<dbReference type="InterPro" id="IPR011051">
    <property type="entry name" value="RmlC_Cupin_sf"/>
</dbReference>
<dbReference type="EMBL" id="QUMW01000013">
    <property type="protein sequence ID" value="REG23441.1"/>
    <property type="molecule type" value="Genomic_DNA"/>
</dbReference>
<evidence type="ECO:0000313" key="3">
    <source>
        <dbReference type="Proteomes" id="UP000257076"/>
    </source>
</evidence>
<dbReference type="AlphaFoldDB" id="A0A3E0AUU2"/>
<name>A0A3E0AUU2_9STAP</name>
<keyword evidence="3" id="KW-1185">Reference proteome</keyword>
<gene>
    <name evidence="2" type="ORF">DFR63_1816</name>
</gene>
<dbReference type="Pfam" id="PF07883">
    <property type="entry name" value="Cupin_2"/>
    <property type="match status" value="1"/>
</dbReference>
<evidence type="ECO:0000313" key="2">
    <source>
        <dbReference type="EMBL" id="REG23441.1"/>
    </source>
</evidence>
<dbReference type="InterPro" id="IPR013096">
    <property type="entry name" value="Cupin_2"/>
</dbReference>
<organism evidence="2 3">
    <name type="scientific">Jeotgalicoccus halotolerans</name>
    <dbReference type="NCBI Taxonomy" id="157227"/>
    <lineage>
        <taxon>Bacteria</taxon>
        <taxon>Bacillati</taxon>
        <taxon>Bacillota</taxon>
        <taxon>Bacilli</taxon>
        <taxon>Bacillales</taxon>
        <taxon>Staphylococcaceae</taxon>
        <taxon>Jeotgalicoccus</taxon>
    </lineage>
</organism>
<dbReference type="InterPro" id="IPR014710">
    <property type="entry name" value="RmlC-like_jellyroll"/>
</dbReference>
<dbReference type="Gene3D" id="2.60.120.10">
    <property type="entry name" value="Jelly Rolls"/>
    <property type="match status" value="1"/>
</dbReference>
<sequence>MAKLIHTENELAGKEKSLKKVFGHDKSNIVNIQLKTGEIIPEHDSKDPIFIIVRKGEVKFDCSREEYTLTSSDILFVEAKEKHSVEAVTDTDFLVVFLRR</sequence>
<evidence type="ECO:0000259" key="1">
    <source>
        <dbReference type="Pfam" id="PF07883"/>
    </source>
</evidence>